<comment type="similarity">
    <text evidence="2">Belongs to the JARID1 histone demethylase family.</text>
</comment>
<feature type="region of interest" description="Disordered" evidence="6">
    <location>
        <begin position="190"/>
        <end position="266"/>
    </location>
</feature>
<sequence>MEVGTSGTGGSGGGAGAGVEGFDQKKQCRRTGSRGTWRCKSEAVPGKALCQRHEIEYKRLYERRKMRKLQQKENQETRSGGNSKAVSVNRDVGGDGEAAWGKKKKVIEGRESEGQLGVVVGNDIEAMPVADDEDGEDEVKSVGVRGKGDILGTVGLMPLAGNDDKSSEIHTSSGNVERVIGIEFAGDNEGDETIKKYDGGGSALQSKGSRGRPKGSKNKMPSDKKGCSKTKGLKKNQQLLGSSDVQMSSERSRECRMPPNRRSTGGQCVTNASRVIILVLSSVQNARQNTTVMSALQSGKETYWYPERTKEDVLKSCPFCCGNCNCKICLKVLEKGCCQETNDSIRLERSLYLLINILPVLRHIQQEQRSELDIEACIRGVHFTEDDILVAVFEEDDRIYCNNCKTSIVNFHRSCQNPDCFYDLCLDCCSELRKGIQPGDIEAKTLNASVETSQDQVNGHVHDMSFDFPKWEAKINGSIRCPPKEHGGCGSEDLVLRRIFDANWVEELIRRTEDLTSGYQSTHIEFSQKCWLCLVNHSAHDANTLSEVRQAAWRDNSQDNFLYCPNAIDPGYSEFEHFQMHWRRGEPVIVRNTMAKASGLSWGPMVMWRALKHASKNLEAHNYRVKAIDCMDWCEVEITIDQFFRGYLEGRKHINGWPEMLKLKDWPPTTLFEECLSSHVSEFMAVLPFSDYTHPKSGLLNLATKLPEGALKPDLGPKTYIAYGSLEELGVGDSVTNLHYDISDVVNILTHTTEMMTTSPKRKRNAKTRRESEFEDSTMPNDSLRSGEDCPKTVLGGAVWDIFRRQDVPKLTEYLQKNWKDYNHFKTSSDSVVHPIHDRTFYLNEKHKKQLKEEFGVEPWTFEQYRGEAVLIPAGCPHQVRNRQSCTKVAVDFVSPDSVQECIKLTKEFRLHPQNHISKQDILEVKKLAIFAASVATTEAKNLMSKLENANESNSYVVHLARQRPFFFSPKCDLQEPCKDNPPALIALRAALRPCFRISGVWVGGGCLLLFANSTPQLPHLLLL</sequence>
<evidence type="ECO:0000256" key="5">
    <source>
        <dbReference type="PROSITE-ProRule" id="PRU01002"/>
    </source>
</evidence>
<name>A0AAD1ZRN3_9LAMI</name>
<feature type="compositionally biased region" description="Polar residues" evidence="6">
    <location>
        <begin position="236"/>
        <end position="249"/>
    </location>
</feature>
<protein>
    <submittedName>
        <fullName evidence="9">Uncharacterized protein</fullName>
    </submittedName>
</protein>
<evidence type="ECO:0000256" key="1">
    <source>
        <dbReference type="ARBA" id="ARBA00004123"/>
    </source>
</evidence>
<comment type="caution">
    <text evidence="5">Lacks conserved residue(s) required for the propagation of feature annotation.</text>
</comment>
<dbReference type="Gene3D" id="2.60.120.650">
    <property type="entry name" value="Cupin"/>
    <property type="match status" value="1"/>
</dbReference>
<dbReference type="PANTHER" id="PTHR12549:SF38">
    <property type="entry name" value="JMJC DOMAIN-CONTAINING HISTONE DEMETHYLASE 2, ISOFORM A"/>
    <property type="match status" value="1"/>
</dbReference>
<evidence type="ECO:0000259" key="8">
    <source>
        <dbReference type="PROSITE" id="PS51667"/>
    </source>
</evidence>
<dbReference type="Proteomes" id="UP000834106">
    <property type="component" value="Chromosome 12"/>
</dbReference>
<keyword evidence="10" id="KW-1185">Reference proteome</keyword>
<dbReference type="AlphaFoldDB" id="A0AAD1ZRN3"/>
<feature type="compositionally biased region" description="Gly residues" evidence="6">
    <location>
        <begin position="1"/>
        <end position="19"/>
    </location>
</feature>
<evidence type="ECO:0000313" key="9">
    <source>
        <dbReference type="EMBL" id="CAI9771997.1"/>
    </source>
</evidence>
<evidence type="ECO:0000256" key="4">
    <source>
        <dbReference type="ARBA" id="ARBA00023242"/>
    </source>
</evidence>
<evidence type="ECO:0000256" key="2">
    <source>
        <dbReference type="ARBA" id="ARBA00006801"/>
    </source>
</evidence>
<dbReference type="GO" id="GO:0006357">
    <property type="term" value="P:regulation of transcription by RNA polymerase II"/>
    <property type="evidence" value="ECO:0007669"/>
    <property type="project" value="TreeGrafter"/>
</dbReference>
<organism evidence="9 10">
    <name type="scientific">Fraxinus pennsylvanica</name>
    <dbReference type="NCBI Taxonomy" id="56036"/>
    <lineage>
        <taxon>Eukaryota</taxon>
        <taxon>Viridiplantae</taxon>
        <taxon>Streptophyta</taxon>
        <taxon>Embryophyta</taxon>
        <taxon>Tracheophyta</taxon>
        <taxon>Spermatophyta</taxon>
        <taxon>Magnoliopsida</taxon>
        <taxon>eudicotyledons</taxon>
        <taxon>Gunneridae</taxon>
        <taxon>Pentapetalae</taxon>
        <taxon>asterids</taxon>
        <taxon>lamiids</taxon>
        <taxon>Lamiales</taxon>
        <taxon>Oleaceae</taxon>
        <taxon>Oleeae</taxon>
        <taxon>Fraxinus</taxon>
    </lineage>
</organism>
<keyword evidence="4" id="KW-0539">Nucleus</keyword>
<proteinExistence type="inferred from homology"/>
<dbReference type="GO" id="GO:0000118">
    <property type="term" value="C:histone deacetylase complex"/>
    <property type="evidence" value="ECO:0007669"/>
    <property type="project" value="TreeGrafter"/>
</dbReference>
<evidence type="ECO:0000256" key="3">
    <source>
        <dbReference type="ARBA" id="ARBA00022723"/>
    </source>
</evidence>
<evidence type="ECO:0000259" key="7">
    <source>
        <dbReference type="PROSITE" id="PS51184"/>
    </source>
</evidence>
<dbReference type="FunFam" id="2.60.120.650:FF:000040">
    <property type="entry name" value="lysine-specific demethylase JMJ25 isoform X1"/>
    <property type="match status" value="1"/>
</dbReference>
<dbReference type="GO" id="GO:0003712">
    <property type="term" value="F:transcription coregulator activity"/>
    <property type="evidence" value="ECO:0007669"/>
    <property type="project" value="TreeGrafter"/>
</dbReference>
<feature type="region of interest" description="Disordered" evidence="6">
    <location>
        <begin position="1"/>
        <end position="36"/>
    </location>
</feature>
<feature type="domain" description="WRC" evidence="8">
    <location>
        <begin position="22"/>
        <end position="71"/>
    </location>
</feature>
<dbReference type="GO" id="GO:0031490">
    <property type="term" value="F:chromatin DNA binding"/>
    <property type="evidence" value="ECO:0007669"/>
    <property type="project" value="TreeGrafter"/>
</dbReference>
<evidence type="ECO:0000256" key="6">
    <source>
        <dbReference type="SAM" id="MobiDB-lite"/>
    </source>
</evidence>
<dbReference type="PROSITE" id="PS51667">
    <property type="entry name" value="WRC"/>
    <property type="match status" value="1"/>
</dbReference>
<dbReference type="GO" id="GO:0046872">
    <property type="term" value="F:metal ion binding"/>
    <property type="evidence" value="ECO:0007669"/>
    <property type="project" value="UniProtKB-KW"/>
</dbReference>
<feature type="compositionally biased region" description="Polar residues" evidence="6">
    <location>
        <begin position="77"/>
        <end position="86"/>
    </location>
</feature>
<dbReference type="InterPro" id="IPR045109">
    <property type="entry name" value="LSDs-like"/>
</dbReference>
<feature type="region of interest" description="Disordered" evidence="6">
    <location>
        <begin position="756"/>
        <end position="788"/>
    </location>
</feature>
<evidence type="ECO:0000313" key="10">
    <source>
        <dbReference type="Proteomes" id="UP000834106"/>
    </source>
</evidence>
<comment type="subcellular location">
    <subcellularLocation>
        <location evidence="1">Nucleus</location>
    </subcellularLocation>
</comment>
<gene>
    <name evidence="9" type="ORF">FPE_LOCUS19427</name>
</gene>
<dbReference type="PANTHER" id="PTHR12549">
    <property type="entry name" value="JMJC DOMAIN-CONTAINING HISTONE DEMETHYLATION PROTEIN"/>
    <property type="match status" value="1"/>
</dbReference>
<accession>A0AAD1ZRN3</accession>
<dbReference type="GO" id="GO:0032454">
    <property type="term" value="F:histone H3K9 demethylase activity"/>
    <property type="evidence" value="ECO:0007669"/>
    <property type="project" value="InterPro"/>
</dbReference>
<dbReference type="SUPFAM" id="SSF51197">
    <property type="entry name" value="Clavaminate synthase-like"/>
    <property type="match status" value="1"/>
</dbReference>
<dbReference type="SMART" id="SM00558">
    <property type="entry name" value="JmjC"/>
    <property type="match status" value="1"/>
</dbReference>
<dbReference type="PROSITE" id="PS51184">
    <property type="entry name" value="JMJC"/>
    <property type="match status" value="1"/>
</dbReference>
<dbReference type="GO" id="GO:0000785">
    <property type="term" value="C:chromatin"/>
    <property type="evidence" value="ECO:0007669"/>
    <property type="project" value="TreeGrafter"/>
</dbReference>
<reference evidence="9" key="1">
    <citation type="submission" date="2023-05" db="EMBL/GenBank/DDBJ databases">
        <authorList>
            <person name="Huff M."/>
        </authorList>
    </citation>
    <scope>NUCLEOTIDE SEQUENCE</scope>
</reference>
<dbReference type="EMBL" id="OU503047">
    <property type="protein sequence ID" value="CAI9771997.1"/>
    <property type="molecule type" value="Genomic_DNA"/>
</dbReference>
<feature type="domain" description="JmjC" evidence="7">
    <location>
        <begin position="695"/>
        <end position="910"/>
    </location>
</feature>
<keyword evidence="3" id="KW-0479">Metal-binding</keyword>
<dbReference type="Pfam" id="PF02373">
    <property type="entry name" value="JmjC"/>
    <property type="match status" value="1"/>
</dbReference>
<feature type="region of interest" description="Disordered" evidence="6">
    <location>
        <begin position="63"/>
        <end position="106"/>
    </location>
</feature>
<dbReference type="InterPro" id="IPR003347">
    <property type="entry name" value="JmjC_dom"/>
</dbReference>
<dbReference type="InterPro" id="IPR014977">
    <property type="entry name" value="WRC_dom"/>
</dbReference>